<comment type="caution">
    <text evidence="1">The sequence shown here is derived from an EMBL/GenBank/DDBJ whole genome shotgun (WGS) entry which is preliminary data.</text>
</comment>
<sequence>MSEGQRQQRIYQIQRQKYLGVGSETTTKESWSDNVRKDTYHSLQGHSAILEYLTLANDSIPSKRDMKVTLIKKMARDESTKKRHIDD</sequence>
<dbReference type="Proteomes" id="UP000644660">
    <property type="component" value="Unassembled WGS sequence"/>
</dbReference>
<protein>
    <submittedName>
        <fullName evidence="1">Similar to Saccharomyces cerevisiae YNL138W-A YSF3 Component of the SF3b subcomplex of the U2 snRNP, essential protein required for for splicing and for assembly of SF3b</fullName>
    </submittedName>
</protein>
<name>A0A8H2VBP7_9SACH</name>
<dbReference type="EMBL" id="CAEFZW010000001">
    <property type="protein sequence ID" value="CAB4252299.1"/>
    <property type="molecule type" value="Genomic_DNA"/>
</dbReference>
<reference evidence="1 2" key="1">
    <citation type="submission" date="2020-05" db="EMBL/GenBank/DDBJ databases">
        <authorList>
            <person name="Casaregola S."/>
            <person name="Devillers H."/>
            <person name="Grondin C."/>
        </authorList>
    </citation>
    <scope>NUCLEOTIDE SEQUENCE [LARGE SCALE GENOMIC DNA]</scope>
    <source>
        <strain evidence="1 2">CLIB 1767</strain>
    </source>
</reference>
<accession>A0A8H2VBP7</accession>
<proteinExistence type="predicted"/>
<dbReference type="GeneID" id="64855423"/>
<gene>
    <name evidence="1" type="ORF">KABA2_01S10472</name>
</gene>
<evidence type="ECO:0000313" key="1">
    <source>
        <dbReference type="EMBL" id="CAB4252299.1"/>
    </source>
</evidence>
<keyword evidence="2" id="KW-1185">Reference proteome</keyword>
<dbReference type="AlphaFoldDB" id="A0A8H2VBP7"/>
<dbReference type="OrthoDB" id="274726at2759"/>
<dbReference type="InterPro" id="IPR009846">
    <property type="entry name" value="SF3b5/RDS3-10"/>
</dbReference>
<evidence type="ECO:0000313" key="2">
    <source>
        <dbReference type="Proteomes" id="UP000644660"/>
    </source>
</evidence>
<dbReference type="Pfam" id="PF07189">
    <property type="entry name" value="SF3b10"/>
    <property type="match status" value="1"/>
</dbReference>
<organism evidence="1 2">
    <name type="scientific">Maudiozyma barnettii</name>
    <dbReference type="NCBI Taxonomy" id="61262"/>
    <lineage>
        <taxon>Eukaryota</taxon>
        <taxon>Fungi</taxon>
        <taxon>Dikarya</taxon>
        <taxon>Ascomycota</taxon>
        <taxon>Saccharomycotina</taxon>
        <taxon>Saccharomycetes</taxon>
        <taxon>Saccharomycetales</taxon>
        <taxon>Saccharomycetaceae</taxon>
        <taxon>Maudiozyma</taxon>
    </lineage>
</organism>
<dbReference type="RefSeq" id="XP_041404337.1">
    <property type="nucleotide sequence ID" value="XM_041548403.1"/>
</dbReference>